<keyword evidence="3" id="KW-0804">Transcription</keyword>
<dbReference type="InterPro" id="IPR009057">
    <property type="entry name" value="Homeodomain-like_sf"/>
</dbReference>
<keyword evidence="2 6" id="KW-0238">DNA-binding</keyword>
<dbReference type="Gene3D" id="1.10.10.60">
    <property type="entry name" value="Homeodomain-like"/>
    <property type="match status" value="1"/>
</dbReference>
<accession>A0A7W9FRH0</accession>
<gene>
    <name evidence="6" type="ORF">HNP47_000221</name>
</gene>
<dbReference type="EMBL" id="JACHLJ010000001">
    <property type="protein sequence ID" value="MBB5770252.1"/>
    <property type="molecule type" value="Genomic_DNA"/>
</dbReference>
<comment type="caution">
    <text evidence="6">The sequence shown here is derived from an EMBL/GenBank/DDBJ whole genome shotgun (WGS) entry which is preliminary data.</text>
</comment>
<dbReference type="Pfam" id="PF12833">
    <property type="entry name" value="HTH_18"/>
    <property type="match status" value="1"/>
</dbReference>
<dbReference type="AlphaFoldDB" id="A0A7W9FRH0"/>
<dbReference type="PROSITE" id="PS01124">
    <property type="entry name" value="HTH_ARAC_FAMILY_2"/>
    <property type="match status" value="1"/>
</dbReference>
<evidence type="ECO:0000259" key="5">
    <source>
        <dbReference type="PROSITE" id="PS01124"/>
    </source>
</evidence>
<evidence type="ECO:0000256" key="3">
    <source>
        <dbReference type="ARBA" id="ARBA00023163"/>
    </source>
</evidence>
<dbReference type="PROSITE" id="PS00041">
    <property type="entry name" value="HTH_ARAC_FAMILY_1"/>
    <property type="match status" value="1"/>
</dbReference>
<evidence type="ECO:0000313" key="7">
    <source>
        <dbReference type="Proteomes" id="UP000556201"/>
    </source>
</evidence>
<dbReference type="RefSeq" id="WP_184277695.1">
    <property type="nucleotide sequence ID" value="NZ_JACHLJ010000001.1"/>
</dbReference>
<feature type="domain" description="HTH araC/xylS-type" evidence="5">
    <location>
        <begin position="71"/>
        <end position="169"/>
    </location>
</feature>
<feature type="region of interest" description="Disordered" evidence="4">
    <location>
        <begin position="175"/>
        <end position="194"/>
    </location>
</feature>
<reference evidence="6 7" key="1">
    <citation type="submission" date="2020-08" db="EMBL/GenBank/DDBJ databases">
        <title>Functional genomics of gut bacteria from endangered species of beetles.</title>
        <authorList>
            <person name="Carlos-Shanley C."/>
        </authorList>
    </citation>
    <scope>NUCLEOTIDE SEQUENCE [LARGE SCALE GENOMIC DNA]</scope>
    <source>
        <strain evidence="6 7">S00192</strain>
    </source>
</reference>
<organism evidence="6 7">
    <name type="scientific">Brevundimonas vesicularis</name>
    <name type="common">Pseudomonas vesicularis</name>
    <dbReference type="NCBI Taxonomy" id="41276"/>
    <lineage>
        <taxon>Bacteria</taxon>
        <taxon>Pseudomonadati</taxon>
        <taxon>Pseudomonadota</taxon>
        <taxon>Alphaproteobacteria</taxon>
        <taxon>Caulobacterales</taxon>
        <taxon>Caulobacteraceae</taxon>
        <taxon>Brevundimonas</taxon>
    </lineage>
</organism>
<evidence type="ECO:0000256" key="2">
    <source>
        <dbReference type="ARBA" id="ARBA00023125"/>
    </source>
</evidence>
<proteinExistence type="predicted"/>
<dbReference type="PANTHER" id="PTHR46796">
    <property type="entry name" value="HTH-TYPE TRANSCRIPTIONAL ACTIVATOR RHAS-RELATED"/>
    <property type="match status" value="1"/>
</dbReference>
<dbReference type="PANTHER" id="PTHR46796:SF6">
    <property type="entry name" value="ARAC SUBFAMILY"/>
    <property type="match status" value="1"/>
</dbReference>
<evidence type="ECO:0000256" key="4">
    <source>
        <dbReference type="SAM" id="MobiDB-lite"/>
    </source>
</evidence>
<dbReference type="Proteomes" id="UP000556201">
    <property type="component" value="Unassembled WGS sequence"/>
</dbReference>
<dbReference type="SMART" id="SM00342">
    <property type="entry name" value="HTH_ARAC"/>
    <property type="match status" value="1"/>
</dbReference>
<feature type="compositionally biased region" description="Polar residues" evidence="4">
    <location>
        <begin position="183"/>
        <end position="194"/>
    </location>
</feature>
<sequence length="194" mass="22028">MSNMSADVRPLVAFEPARVVEAQRLIERVKRCLSTDRKSAEAGLSQLTDLFRSEYCVAPSAERGLSHWQRRRVDQYIEDNLERSIECRFLADLAGLSHSYFAAAFRISFGESPRAHLIRRRLLRARAMMLETRQSLAEIAIGVGFADQAHLTRHFRRLFGDTPAAWRRASELGRPPERYAPWPTTSDVPSVSAA</sequence>
<dbReference type="InterPro" id="IPR018060">
    <property type="entry name" value="HTH_AraC"/>
</dbReference>
<dbReference type="SUPFAM" id="SSF46689">
    <property type="entry name" value="Homeodomain-like"/>
    <property type="match status" value="2"/>
</dbReference>
<evidence type="ECO:0000313" key="6">
    <source>
        <dbReference type="EMBL" id="MBB5770252.1"/>
    </source>
</evidence>
<keyword evidence="1" id="KW-0805">Transcription regulation</keyword>
<dbReference type="InterPro" id="IPR050204">
    <property type="entry name" value="AraC_XylS_family_regulators"/>
</dbReference>
<evidence type="ECO:0000256" key="1">
    <source>
        <dbReference type="ARBA" id="ARBA00023015"/>
    </source>
</evidence>
<dbReference type="GO" id="GO:0003700">
    <property type="term" value="F:DNA-binding transcription factor activity"/>
    <property type="evidence" value="ECO:0007669"/>
    <property type="project" value="InterPro"/>
</dbReference>
<name>A0A7W9FRH0_BREVE</name>
<dbReference type="GO" id="GO:0043565">
    <property type="term" value="F:sequence-specific DNA binding"/>
    <property type="evidence" value="ECO:0007669"/>
    <property type="project" value="InterPro"/>
</dbReference>
<dbReference type="InterPro" id="IPR018062">
    <property type="entry name" value="HTH_AraC-typ_CS"/>
</dbReference>
<protein>
    <submittedName>
        <fullName evidence="6">AraC-like DNA-binding protein</fullName>
    </submittedName>
</protein>